<reference evidence="1" key="2">
    <citation type="submission" date="2023-05" db="EMBL/GenBank/DDBJ databases">
        <authorList>
            <consortium name="Lawrence Berkeley National Laboratory"/>
            <person name="Steindorff A."/>
            <person name="Hensen N."/>
            <person name="Bonometti L."/>
            <person name="Westerberg I."/>
            <person name="Brannstrom I.O."/>
            <person name="Guillou S."/>
            <person name="Cros-Aarteil S."/>
            <person name="Calhoun S."/>
            <person name="Haridas S."/>
            <person name="Kuo A."/>
            <person name="Mondo S."/>
            <person name="Pangilinan J."/>
            <person name="Riley R."/>
            <person name="Labutti K."/>
            <person name="Andreopoulos B."/>
            <person name="Lipzen A."/>
            <person name="Chen C."/>
            <person name="Yanf M."/>
            <person name="Daum C."/>
            <person name="Ng V."/>
            <person name="Clum A."/>
            <person name="Ohm R."/>
            <person name="Martin F."/>
            <person name="Silar P."/>
            <person name="Natvig D."/>
            <person name="Lalanne C."/>
            <person name="Gautier V."/>
            <person name="Ament-Velasquez S.L."/>
            <person name="Kruys A."/>
            <person name="Hutchinson M.I."/>
            <person name="Powell A.J."/>
            <person name="Barry K."/>
            <person name="Miller A.N."/>
            <person name="Grigoriev I.V."/>
            <person name="Debuchy R."/>
            <person name="Gladieux P."/>
            <person name="Thoren M.H."/>
            <person name="Johannesson H."/>
        </authorList>
    </citation>
    <scope>NUCLEOTIDE SEQUENCE</scope>
    <source>
        <strain evidence="1">PSN309</strain>
    </source>
</reference>
<dbReference type="EMBL" id="MU864354">
    <property type="protein sequence ID" value="KAK4192455.1"/>
    <property type="molecule type" value="Genomic_DNA"/>
</dbReference>
<organism evidence="1 2">
    <name type="scientific">Podospora australis</name>
    <dbReference type="NCBI Taxonomy" id="1536484"/>
    <lineage>
        <taxon>Eukaryota</taxon>
        <taxon>Fungi</taxon>
        <taxon>Dikarya</taxon>
        <taxon>Ascomycota</taxon>
        <taxon>Pezizomycotina</taxon>
        <taxon>Sordariomycetes</taxon>
        <taxon>Sordariomycetidae</taxon>
        <taxon>Sordariales</taxon>
        <taxon>Podosporaceae</taxon>
        <taxon>Podospora</taxon>
    </lineage>
</organism>
<proteinExistence type="predicted"/>
<name>A0AAN6X3Z9_9PEZI</name>
<evidence type="ECO:0000313" key="2">
    <source>
        <dbReference type="Proteomes" id="UP001302126"/>
    </source>
</evidence>
<reference evidence="1" key="1">
    <citation type="journal article" date="2023" name="Mol. Phylogenet. Evol.">
        <title>Genome-scale phylogeny and comparative genomics of the fungal order Sordariales.</title>
        <authorList>
            <person name="Hensen N."/>
            <person name="Bonometti L."/>
            <person name="Westerberg I."/>
            <person name="Brannstrom I.O."/>
            <person name="Guillou S."/>
            <person name="Cros-Aarteil S."/>
            <person name="Calhoun S."/>
            <person name="Haridas S."/>
            <person name="Kuo A."/>
            <person name="Mondo S."/>
            <person name="Pangilinan J."/>
            <person name="Riley R."/>
            <person name="LaButti K."/>
            <person name="Andreopoulos B."/>
            <person name="Lipzen A."/>
            <person name="Chen C."/>
            <person name="Yan M."/>
            <person name="Daum C."/>
            <person name="Ng V."/>
            <person name="Clum A."/>
            <person name="Steindorff A."/>
            <person name="Ohm R.A."/>
            <person name="Martin F."/>
            <person name="Silar P."/>
            <person name="Natvig D.O."/>
            <person name="Lalanne C."/>
            <person name="Gautier V."/>
            <person name="Ament-Velasquez S.L."/>
            <person name="Kruys A."/>
            <person name="Hutchinson M.I."/>
            <person name="Powell A.J."/>
            <person name="Barry K."/>
            <person name="Miller A.N."/>
            <person name="Grigoriev I.V."/>
            <person name="Debuchy R."/>
            <person name="Gladieux P."/>
            <person name="Hiltunen Thoren M."/>
            <person name="Johannesson H."/>
        </authorList>
    </citation>
    <scope>NUCLEOTIDE SEQUENCE</scope>
    <source>
        <strain evidence="1">PSN309</strain>
    </source>
</reference>
<dbReference type="AlphaFoldDB" id="A0AAN6X3Z9"/>
<protein>
    <recommendedName>
        <fullName evidence="3">Serine protease</fullName>
    </recommendedName>
</protein>
<sequence length="675" mass="74875">MSGRTRYCHGPGLGRYPPDSGKQGYCPDLQLNDDHPCIPWPTVFDAPNGIWSESGSANPIEREGWIRQLAGEQTHTGTDESSQTSQENLNRLSGREYSLRVGDPNDFASVWEASVVPVLVSLLQRYCGTSDFAVDVHNFPEMSSDAIPRVIYITLTDHVDASLEEIVRTELGKIVPARFNPLYLKFRKGSMRKLTSWWGQEEGESDDVCEPRNVVYRPTPIMGMSIGPVGVQDAGSLGGFIKVGHCTYAMSAAHVFSGDSIHLDHVRVNHPAEPDLPLITPEDRDKQYEIGTVTMGANPGKLRPSITFQNLGLTPDQTLVEMDYCLIGPVTNGKNIVSIPSYRMDRHASVETIAAVEGNTEVYGVSRTSGYSLGFTSDIPGLQHISGSLRREWTVRQYSPFKHPGDSGLEAPWQTLKQWVTSGIGVPGDSGAWIMRRRDNALLGLVWGRNYDRRDPLEYVRLTYFTPIVDIVVDVEESHAQGQEVVLPTYSDLELTRTVESQRDVVQFEMFHDPWNPLSRGPIQECRQNQRDMVRRRFLDGNILASTLSPSHQQQLDSASNLPVPSNWQDPSYRYPSVLSSGWQTTPLRSEGDGCMVDWCLQDQLILGMDFDCMPGLSVNAPSIRSSSGSVIEPSEIVSVGKGVHILGEESAPEDMPNIDEPERTGIPKLGYVCP</sequence>
<dbReference type="Proteomes" id="UP001302126">
    <property type="component" value="Unassembled WGS sequence"/>
</dbReference>
<evidence type="ECO:0000313" key="1">
    <source>
        <dbReference type="EMBL" id="KAK4192455.1"/>
    </source>
</evidence>
<gene>
    <name evidence="1" type="ORF">QBC35DRAFT_511757</name>
</gene>
<keyword evidence="2" id="KW-1185">Reference proteome</keyword>
<comment type="caution">
    <text evidence="1">The sequence shown here is derived from an EMBL/GenBank/DDBJ whole genome shotgun (WGS) entry which is preliminary data.</text>
</comment>
<evidence type="ECO:0008006" key="3">
    <source>
        <dbReference type="Google" id="ProtNLM"/>
    </source>
</evidence>
<accession>A0AAN6X3Z9</accession>